<evidence type="ECO:0000259" key="9">
    <source>
        <dbReference type="PROSITE" id="PS50893"/>
    </source>
</evidence>
<feature type="transmembrane region" description="Helical" evidence="8">
    <location>
        <begin position="261"/>
        <end position="283"/>
    </location>
</feature>
<dbReference type="PROSITE" id="PS50893">
    <property type="entry name" value="ABC_TRANSPORTER_2"/>
    <property type="match status" value="1"/>
</dbReference>
<reference evidence="12" key="1">
    <citation type="journal article" date="2014" name="Sci. Data">
        <title>Genomes of diverse isolates of the marine cyanobacterium Prochlorococcus.</title>
        <authorList>
            <person name="Biller S."/>
            <person name="Berube P."/>
            <person name="Thompson J."/>
            <person name="Kelly L."/>
            <person name="Roggensack S."/>
            <person name="Awad L."/>
            <person name="Roache-Johnson K."/>
            <person name="Ding H."/>
            <person name="Giovannoni S.J."/>
            <person name="Moore L.R."/>
            <person name="Chisholm S.W."/>
        </authorList>
    </citation>
    <scope>NUCLEOTIDE SEQUENCE [LARGE SCALE GENOMIC DNA]</scope>
    <source>
        <strain evidence="12">PAC1</strain>
    </source>
</reference>
<evidence type="ECO:0000256" key="1">
    <source>
        <dbReference type="ARBA" id="ARBA00004651"/>
    </source>
</evidence>
<evidence type="ECO:0000256" key="3">
    <source>
        <dbReference type="ARBA" id="ARBA00022692"/>
    </source>
</evidence>
<dbReference type="SMART" id="SM00382">
    <property type="entry name" value="AAA"/>
    <property type="match status" value="1"/>
</dbReference>
<proteinExistence type="predicted"/>
<comment type="caution">
    <text evidence="11">The sequence shown here is derived from an EMBL/GenBank/DDBJ whole genome shotgun (WGS) entry which is preliminary data.</text>
</comment>
<dbReference type="GO" id="GO:0015421">
    <property type="term" value="F:ABC-type oligopeptide transporter activity"/>
    <property type="evidence" value="ECO:0007669"/>
    <property type="project" value="TreeGrafter"/>
</dbReference>
<name>A0A0A2C0Z9_PROMR</name>
<evidence type="ECO:0000256" key="8">
    <source>
        <dbReference type="SAM" id="Phobius"/>
    </source>
</evidence>
<accession>A0A0A2C0Z9</accession>
<sequence>MYKSNSKKGRSPLKRLLSNLKSQKRLIYSAIICSTLNKFFDLAPPVLIGISVDVVVRKESSWLGSIGFNTVPDQLIALSIISFLIWTAESFFEYLYGLMWRNLAQKTQHYLRIKAYNHLQKLEMTFFESDNTGRLMTVLNDDINQLERFLDEGANKIIQLIITVFIVGGAMILLAPGIALLAFIPIPFILWGSIRFQKNLAPRYREVRDRAGDLASRLNNNLSGMLTIKSFATEDWELERLRLDSNLYQESNRKAIKLSAAFIPLIRFAILFAFLAILIAGGFQSWKGLMPVGTYSFLVFITQRLLWPLTTLGHILDDYQRSMASTNRVLDLIDTPIKIKTGKVKLDPSNVKGAITFNNIDFTYEGRSQVIKNFNLDINPGKKIGIVGATGSGKSTLIKLLLRLYKISKGSIEIDNNSIESLDLKSLRRCIALVSQETYLFQGTIEENISYGSQNIDKSKIKNAADISEATEFINQLPQGLNTIVGERGQKLSGGQRQRIAIARAILKNAPILVLDEATASVDNETEAAIQRSLKKITTSCTTIVIAHRLSTVIDADEIIVLDKGKIIEKGTHHSLLKNRDFYYHLWKIQAGGNNT</sequence>
<evidence type="ECO:0000313" key="11">
    <source>
        <dbReference type="EMBL" id="KGG20021.1"/>
    </source>
</evidence>
<dbReference type="InterPro" id="IPR003439">
    <property type="entry name" value="ABC_transporter-like_ATP-bd"/>
</dbReference>
<dbReference type="Gene3D" id="3.40.50.300">
    <property type="entry name" value="P-loop containing nucleotide triphosphate hydrolases"/>
    <property type="match status" value="1"/>
</dbReference>
<dbReference type="InterPro" id="IPR039421">
    <property type="entry name" value="Type_1_exporter"/>
</dbReference>
<dbReference type="CDD" id="cd18565">
    <property type="entry name" value="ABC_6TM_exporter_like"/>
    <property type="match status" value="1"/>
</dbReference>
<dbReference type="InterPro" id="IPR017871">
    <property type="entry name" value="ABC_transporter-like_CS"/>
</dbReference>
<dbReference type="PANTHER" id="PTHR43394">
    <property type="entry name" value="ATP-DEPENDENT PERMEASE MDL1, MITOCHONDRIAL"/>
    <property type="match status" value="1"/>
</dbReference>
<evidence type="ECO:0000256" key="5">
    <source>
        <dbReference type="ARBA" id="ARBA00022840"/>
    </source>
</evidence>
<feature type="transmembrane region" description="Helical" evidence="8">
    <location>
        <begin position="75"/>
        <end position="96"/>
    </location>
</feature>
<evidence type="ECO:0000256" key="6">
    <source>
        <dbReference type="ARBA" id="ARBA00022989"/>
    </source>
</evidence>
<dbReference type="PANTHER" id="PTHR43394:SF1">
    <property type="entry name" value="ATP-BINDING CASSETTE SUB-FAMILY B MEMBER 10, MITOCHONDRIAL"/>
    <property type="match status" value="1"/>
</dbReference>
<keyword evidence="7 8" id="KW-0472">Membrane</keyword>
<protein>
    <submittedName>
        <fullName evidence="11">ABC transporter</fullName>
    </submittedName>
</protein>
<dbReference type="Pfam" id="PF00664">
    <property type="entry name" value="ABC_membrane"/>
    <property type="match status" value="1"/>
</dbReference>
<keyword evidence="3 8" id="KW-0812">Transmembrane</keyword>
<dbReference type="Gene3D" id="1.20.1560.10">
    <property type="entry name" value="ABC transporter type 1, transmembrane domain"/>
    <property type="match status" value="1"/>
</dbReference>
<comment type="subcellular location">
    <subcellularLocation>
        <location evidence="1">Cell membrane</location>
        <topology evidence="1">Multi-pass membrane protein</topology>
    </subcellularLocation>
</comment>
<keyword evidence="5" id="KW-0067">ATP-binding</keyword>
<dbReference type="EMBL" id="JNAX01000014">
    <property type="protein sequence ID" value="KGG20021.1"/>
    <property type="molecule type" value="Genomic_DNA"/>
</dbReference>
<keyword evidence="6 8" id="KW-1133">Transmembrane helix</keyword>
<evidence type="ECO:0000256" key="7">
    <source>
        <dbReference type="ARBA" id="ARBA00023136"/>
    </source>
</evidence>
<dbReference type="GO" id="GO:0005524">
    <property type="term" value="F:ATP binding"/>
    <property type="evidence" value="ECO:0007669"/>
    <property type="project" value="UniProtKB-KW"/>
</dbReference>
<keyword evidence="2" id="KW-0813">Transport</keyword>
<feature type="transmembrane region" description="Helical" evidence="8">
    <location>
        <begin position="157"/>
        <end position="190"/>
    </location>
</feature>
<evidence type="ECO:0000256" key="4">
    <source>
        <dbReference type="ARBA" id="ARBA00022741"/>
    </source>
</evidence>
<dbReference type="InterPro" id="IPR011527">
    <property type="entry name" value="ABC1_TM_dom"/>
</dbReference>
<dbReference type="SUPFAM" id="SSF52540">
    <property type="entry name" value="P-loop containing nucleoside triphosphate hydrolases"/>
    <property type="match status" value="1"/>
</dbReference>
<dbReference type="PROSITE" id="PS50929">
    <property type="entry name" value="ABC_TM1F"/>
    <property type="match status" value="1"/>
</dbReference>
<dbReference type="SUPFAM" id="SSF90123">
    <property type="entry name" value="ABC transporter transmembrane region"/>
    <property type="match status" value="1"/>
</dbReference>
<dbReference type="InterPro" id="IPR036640">
    <property type="entry name" value="ABC1_TM_sf"/>
</dbReference>
<keyword evidence="4" id="KW-0547">Nucleotide-binding</keyword>
<dbReference type="GO" id="GO:0005886">
    <property type="term" value="C:plasma membrane"/>
    <property type="evidence" value="ECO:0007669"/>
    <property type="project" value="UniProtKB-SubCell"/>
</dbReference>
<dbReference type="InterPro" id="IPR003593">
    <property type="entry name" value="AAA+_ATPase"/>
</dbReference>
<evidence type="ECO:0000259" key="10">
    <source>
        <dbReference type="PROSITE" id="PS50929"/>
    </source>
</evidence>
<evidence type="ECO:0000256" key="2">
    <source>
        <dbReference type="ARBA" id="ARBA00022448"/>
    </source>
</evidence>
<dbReference type="GO" id="GO:0016887">
    <property type="term" value="F:ATP hydrolysis activity"/>
    <property type="evidence" value="ECO:0007669"/>
    <property type="project" value="InterPro"/>
</dbReference>
<dbReference type="PROSITE" id="PS00211">
    <property type="entry name" value="ABC_TRANSPORTER_1"/>
    <property type="match status" value="1"/>
</dbReference>
<feature type="domain" description="ABC transporter" evidence="9">
    <location>
        <begin position="355"/>
        <end position="589"/>
    </location>
</feature>
<dbReference type="AlphaFoldDB" id="A0A0A2C0Z9"/>
<organism evidence="11 12">
    <name type="scientific">Prochlorococcus marinus str. PAC1</name>
    <dbReference type="NCBI Taxonomy" id="59924"/>
    <lineage>
        <taxon>Bacteria</taxon>
        <taxon>Bacillati</taxon>
        <taxon>Cyanobacteriota</taxon>
        <taxon>Cyanophyceae</taxon>
        <taxon>Synechococcales</taxon>
        <taxon>Prochlorococcaceae</taxon>
        <taxon>Prochlorococcus</taxon>
    </lineage>
</organism>
<gene>
    <name evidence="11" type="ORF">EV03_1485</name>
</gene>
<dbReference type="Proteomes" id="UP000030392">
    <property type="component" value="Unassembled WGS sequence"/>
</dbReference>
<dbReference type="FunFam" id="3.40.50.300:FF:000287">
    <property type="entry name" value="Multidrug ABC transporter ATP-binding protein"/>
    <property type="match status" value="1"/>
</dbReference>
<dbReference type="RefSeq" id="WP_036906562.1">
    <property type="nucleotide sequence ID" value="NZ_CP138967.1"/>
</dbReference>
<evidence type="ECO:0000313" key="12">
    <source>
        <dbReference type="Proteomes" id="UP000030392"/>
    </source>
</evidence>
<dbReference type="Pfam" id="PF00005">
    <property type="entry name" value="ABC_tran"/>
    <property type="match status" value="1"/>
</dbReference>
<dbReference type="InterPro" id="IPR027417">
    <property type="entry name" value="P-loop_NTPase"/>
</dbReference>
<feature type="domain" description="ABC transmembrane type-1" evidence="10">
    <location>
        <begin position="30"/>
        <end position="321"/>
    </location>
</feature>